<evidence type="ECO:0000313" key="5">
    <source>
        <dbReference type="RefSeq" id="XP_015601715.1"/>
    </source>
</evidence>
<feature type="coiled-coil region" evidence="1">
    <location>
        <begin position="472"/>
        <end position="499"/>
    </location>
</feature>
<sequence>MAPVDFSPAGNMSGFELVCSLKSNDIIPVHKYKSTNTGLTVVIAEVDGPVVCGYLCLATEAFDDDGLPHTLEHLIFMGSEEYPYKGVLDLWANRCLASGTNAMTDTDHTFYTMTTAGSEGFLSLLPVYLDHILYPTLLDSAYITEVHHITGEGEDAGTVYCEMQGNETTGEVMVYRALWRAMYPGHCGYKSYTGGALKNLRESTNNEKVRNYHKEFYRTENLTVIIAGQVKHADVFKALHPIEAKVMSKGSKGPFTRPWQNPVPPLTESVDLDIHYPCDDEDNGIVNVGWRGPSSVTELYDLIGCSMILKYLTDSSVSPLQKEFVEIDDPYASNVAYSLADNSISLLYLAFESVPKEKIGLVKDRLIKILSDIVTKDNGIDMKRLRTVIYRYTLETLSDLENSPHHSVAYKIIGDALYGNTKDDLSQRLNEVEDLGKLSAEPESYWVNLIKKYLVDAPIVVVKGIPSIETQREMASLEKERIKNQIERLGEEGLKQKERELQEAIIHNERPIPDDMLMSVSIPSTDSINFHHIKSYTSDTTEQHPKLDVGNLPFYTYLDHVNTNFVYMLVVLDTCFIPNNLRPYIPLLLESILECPVKRNDQLIPYEQVVEELQGDTVAINIKIGCEDRGRFSCGSFSHSVTFLLQFEPAKYPKGVQWIKELLYETELTPERLKIIAAKMINDVAQAKRNENKVTGDLMKDLIYNKDSNHFASSMLRQQKFLTKVMERLSNEADQKKVVAEIEEVRKALTTPKNMVLYIAANVDKLVAQIPDIYTPWNTLFANMDNCEKSKLHVTPDWFLMKSPDSESIKGCVTGLGCTESAFFSQCSPGIKDFQSPDLAPLLVFLQYFTQMEGPMWRQVRGQGLAYSYSIFPKPHDGLLYLTFYRAANVVAAYRESKSIIEAHLSGDKWERLLYESAKSSLIFEMIEKRMSIGDVVTESLLCYFQNITHEYDYQMVQRISAVTLEDMSRVGSQYIKRLFDPKECKTAIVCHASKAAEITEGFKQFNLELKLYNTLEESFLNDW</sequence>
<feature type="domain" description="Peptidase M16 N-terminal" evidence="2">
    <location>
        <begin position="63"/>
        <end position="150"/>
    </location>
</feature>
<dbReference type="Gene3D" id="3.30.830.10">
    <property type="entry name" value="Metalloenzyme, LuxS/M16 peptidase-like"/>
    <property type="match status" value="4"/>
</dbReference>
<dbReference type="InterPro" id="IPR011765">
    <property type="entry name" value="Pept_M16_N"/>
</dbReference>
<dbReference type="PANTHER" id="PTHR43016:SF16">
    <property type="entry name" value="METALLOPROTEASE, PUTATIVE (AFU_ORTHOLOGUE AFUA_4G07610)-RELATED"/>
    <property type="match status" value="1"/>
</dbReference>
<keyword evidence="4" id="KW-1185">Reference proteome</keyword>
<dbReference type="FunFam" id="3.30.830.10:FF:000031">
    <property type="entry name" value="Putative zinc metalloprotease"/>
    <property type="match status" value="1"/>
</dbReference>
<dbReference type="Pfam" id="PF05193">
    <property type="entry name" value="Peptidase_M16_C"/>
    <property type="match status" value="1"/>
</dbReference>
<proteinExistence type="predicted"/>
<dbReference type="GeneID" id="107270844"/>
<gene>
    <name evidence="5" type="primary">LOC107270844</name>
</gene>
<reference evidence="5" key="1">
    <citation type="submission" date="2025-08" db="UniProtKB">
        <authorList>
            <consortium name="RefSeq"/>
        </authorList>
    </citation>
    <scope>IDENTIFICATION</scope>
</reference>
<dbReference type="KEGG" id="ccin:107270844"/>
<dbReference type="Proteomes" id="UP000694920">
    <property type="component" value="Unplaced"/>
</dbReference>
<dbReference type="SUPFAM" id="SSF63411">
    <property type="entry name" value="LuxS/MPP-like metallohydrolase"/>
    <property type="match status" value="4"/>
</dbReference>
<dbReference type="RefSeq" id="XP_015601715.1">
    <property type="nucleotide sequence ID" value="XM_015746229.1"/>
</dbReference>
<accession>A0AAJ7C4M5</accession>
<dbReference type="GO" id="GO:0046872">
    <property type="term" value="F:metal ion binding"/>
    <property type="evidence" value="ECO:0007669"/>
    <property type="project" value="InterPro"/>
</dbReference>
<name>A0AAJ7C4M5_CEPCN</name>
<protein>
    <submittedName>
        <fullName evidence="5">Uncharacterized protein C05D11.1</fullName>
    </submittedName>
</protein>
<dbReference type="InterPro" id="IPR011249">
    <property type="entry name" value="Metalloenz_LuxS/M16"/>
</dbReference>
<feature type="domain" description="Peptidase M16 C-terminal" evidence="3">
    <location>
        <begin position="205"/>
        <end position="376"/>
    </location>
</feature>
<dbReference type="AlphaFoldDB" id="A0AAJ7C4M5"/>
<dbReference type="Pfam" id="PF00675">
    <property type="entry name" value="Peptidase_M16"/>
    <property type="match status" value="1"/>
</dbReference>
<dbReference type="FunFam" id="3.30.830.10:FF:000015">
    <property type="entry name" value="Putative zinc metalloprotease"/>
    <property type="match status" value="1"/>
</dbReference>
<evidence type="ECO:0000259" key="3">
    <source>
        <dbReference type="Pfam" id="PF05193"/>
    </source>
</evidence>
<evidence type="ECO:0000256" key="1">
    <source>
        <dbReference type="SAM" id="Coils"/>
    </source>
</evidence>
<organism evidence="4 5">
    <name type="scientific">Cephus cinctus</name>
    <name type="common">Wheat stem sawfly</name>
    <dbReference type="NCBI Taxonomy" id="211228"/>
    <lineage>
        <taxon>Eukaryota</taxon>
        <taxon>Metazoa</taxon>
        <taxon>Ecdysozoa</taxon>
        <taxon>Arthropoda</taxon>
        <taxon>Hexapoda</taxon>
        <taxon>Insecta</taxon>
        <taxon>Pterygota</taxon>
        <taxon>Neoptera</taxon>
        <taxon>Endopterygota</taxon>
        <taxon>Hymenoptera</taxon>
        <taxon>Cephoidea</taxon>
        <taxon>Cephidae</taxon>
        <taxon>Cephus</taxon>
    </lineage>
</organism>
<keyword evidence="1" id="KW-0175">Coiled coil</keyword>
<evidence type="ECO:0000259" key="2">
    <source>
        <dbReference type="Pfam" id="PF00675"/>
    </source>
</evidence>
<dbReference type="InterPro" id="IPR007863">
    <property type="entry name" value="Peptidase_M16_C"/>
</dbReference>
<dbReference type="PANTHER" id="PTHR43016">
    <property type="entry name" value="PRESEQUENCE PROTEASE"/>
    <property type="match status" value="1"/>
</dbReference>
<evidence type="ECO:0000313" key="4">
    <source>
        <dbReference type="Proteomes" id="UP000694920"/>
    </source>
</evidence>